<feature type="chain" id="PRO_5015331226" evidence="4">
    <location>
        <begin position="23"/>
        <end position="415"/>
    </location>
</feature>
<evidence type="ECO:0000259" key="5">
    <source>
        <dbReference type="Pfam" id="PF13458"/>
    </source>
</evidence>
<keyword evidence="3" id="KW-0029">Amino-acid transport</keyword>
<evidence type="ECO:0000313" key="6">
    <source>
        <dbReference type="EMBL" id="AWB22975.1"/>
    </source>
</evidence>
<evidence type="ECO:0000313" key="7">
    <source>
        <dbReference type="Proteomes" id="UP000244755"/>
    </source>
</evidence>
<feature type="domain" description="Leucine-binding protein" evidence="5">
    <location>
        <begin position="30"/>
        <end position="369"/>
    </location>
</feature>
<dbReference type="OrthoDB" id="5794591at2"/>
<dbReference type="KEGG" id="mee:DA075_20395"/>
<feature type="signal peptide" evidence="4">
    <location>
        <begin position="1"/>
        <end position="22"/>
    </location>
</feature>
<protein>
    <submittedName>
        <fullName evidence="6">ABC transporter permease</fullName>
    </submittedName>
</protein>
<dbReference type="GO" id="GO:0006865">
    <property type="term" value="P:amino acid transport"/>
    <property type="evidence" value="ECO:0007669"/>
    <property type="project" value="UniProtKB-KW"/>
</dbReference>
<dbReference type="CDD" id="cd06327">
    <property type="entry name" value="PBP1_SBP-like"/>
    <property type="match status" value="1"/>
</dbReference>
<comment type="similarity">
    <text evidence="1">Belongs to the leucine-binding protein family.</text>
</comment>
<dbReference type="InterPro" id="IPR051010">
    <property type="entry name" value="BCAA_transport"/>
</dbReference>
<dbReference type="InterPro" id="IPR028081">
    <property type="entry name" value="Leu-bd"/>
</dbReference>
<keyword evidence="2 4" id="KW-0732">Signal</keyword>
<dbReference type="AlphaFoldDB" id="A0A2R4WN88"/>
<name>A0A2R4WN88_9HYPH</name>
<evidence type="ECO:0000256" key="4">
    <source>
        <dbReference type="SAM" id="SignalP"/>
    </source>
</evidence>
<dbReference type="Proteomes" id="UP000244755">
    <property type="component" value="Chromosome 1"/>
</dbReference>
<evidence type="ECO:0000256" key="1">
    <source>
        <dbReference type="ARBA" id="ARBA00010062"/>
    </source>
</evidence>
<accession>A0A2R4WN88</accession>
<dbReference type="SUPFAM" id="SSF53822">
    <property type="entry name" value="Periplasmic binding protein-like I"/>
    <property type="match status" value="1"/>
</dbReference>
<keyword evidence="3" id="KW-0813">Transport</keyword>
<dbReference type="PANTHER" id="PTHR30483">
    <property type="entry name" value="LEUCINE-SPECIFIC-BINDING PROTEIN"/>
    <property type="match status" value="1"/>
</dbReference>
<keyword evidence="7" id="KW-1185">Reference proteome</keyword>
<reference evidence="6 7" key="1">
    <citation type="submission" date="2018-04" db="EMBL/GenBank/DDBJ databases">
        <title>Methylobacterium sp. PR1016A genome.</title>
        <authorList>
            <person name="Park W."/>
        </authorList>
    </citation>
    <scope>NUCLEOTIDE SEQUENCE [LARGE SCALE GENOMIC DNA]</scope>
    <source>
        <strain evidence="6 7">PR1016A</strain>
    </source>
</reference>
<dbReference type="EMBL" id="CP028843">
    <property type="protein sequence ID" value="AWB22975.1"/>
    <property type="molecule type" value="Genomic_DNA"/>
</dbReference>
<dbReference type="InterPro" id="IPR028082">
    <property type="entry name" value="Peripla_BP_I"/>
</dbReference>
<dbReference type="Gene3D" id="3.40.50.2300">
    <property type="match status" value="2"/>
</dbReference>
<evidence type="ECO:0000256" key="3">
    <source>
        <dbReference type="ARBA" id="ARBA00022970"/>
    </source>
</evidence>
<dbReference type="RefSeq" id="WP_099954773.1">
    <property type="nucleotide sequence ID" value="NZ_CP028843.1"/>
</dbReference>
<sequence length="415" mass="43724">MRVRVLLTALLAGLASNMAAVAEVPAKVPPVKIGVLNDRSGVYADISGEGSVVAARMAVEDFRPLGHGLAVEIVAGDHQNKPAVGAALARVWYDREGVDAIFDVPTSSVALAVHQVTREKNKVFVDSGAGTADLTGPDCSPNTVHWTFDTVALANGTGGAMVKRGGDTWFFVTADYAFGEAVQRDTTALILRNGGQVLGSVKTPFPASDFAPSLRQAQASGAKVIGLANAGGDTIGAVREAARLRLTEGGQALAGLLIFSSDIHALTPKVAQGLVLTEPFYWDLNDATRAFSDRFARRFGGRKPTAAQAGVYAGVLHYLKAVASLHVVDDGRRVVAKMKELPTDDPLFGKGTIRADGRKIHDMYLFEVKKPAESKGEWDLYRVLATIPGSEAFRPLDQGGCPLVVKAAQAGGARP</sequence>
<evidence type="ECO:0000256" key="2">
    <source>
        <dbReference type="ARBA" id="ARBA00022729"/>
    </source>
</evidence>
<dbReference type="PANTHER" id="PTHR30483:SF6">
    <property type="entry name" value="PERIPLASMIC BINDING PROTEIN OF ABC TRANSPORTER FOR NATURAL AMINO ACIDS"/>
    <property type="match status" value="1"/>
</dbReference>
<proteinExistence type="inferred from homology"/>
<organism evidence="6 7">
    <name type="scientific">Methylobacterium currus</name>
    <dbReference type="NCBI Taxonomy" id="2051553"/>
    <lineage>
        <taxon>Bacteria</taxon>
        <taxon>Pseudomonadati</taxon>
        <taxon>Pseudomonadota</taxon>
        <taxon>Alphaproteobacteria</taxon>
        <taxon>Hyphomicrobiales</taxon>
        <taxon>Methylobacteriaceae</taxon>
        <taxon>Methylobacterium</taxon>
    </lineage>
</organism>
<gene>
    <name evidence="6" type="ORF">DA075_20395</name>
</gene>
<dbReference type="Pfam" id="PF13458">
    <property type="entry name" value="Peripla_BP_6"/>
    <property type="match status" value="1"/>
</dbReference>